<protein>
    <submittedName>
        <fullName evidence="2">Uncharacterized protein</fullName>
    </submittedName>
</protein>
<proteinExistence type="predicted"/>
<feature type="compositionally biased region" description="Polar residues" evidence="1">
    <location>
        <begin position="21"/>
        <end position="30"/>
    </location>
</feature>
<reference evidence="2 3" key="1">
    <citation type="submission" date="2015-08" db="EMBL/GenBank/DDBJ databases">
        <title>Next Generation Sequencing and Analysis of the Genome of Puccinia sorghi L Schw, the Causal Agent of Maize Common Rust.</title>
        <authorList>
            <person name="Rochi L."/>
            <person name="Burguener G."/>
            <person name="Darino M."/>
            <person name="Turjanski A."/>
            <person name="Kreff E."/>
            <person name="Dieguez M.J."/>
            <person name="Sacco F."/>
        </authorList>
    </citation>
    <scope>NUCLEOTIDE SEQUENCE [LARGE SCALE GENOMIC DNA]</scope>
    <source>
        <strain evidence="2 3">RO10H11247</strain>
    </source>
</reference>
<gene>
    <name evidence="2" type="ORF">VP01_5128g1</name>
</gene>
<evidence type="ECO:0000256" key="1">
    <source>
        <dbReference type="SAM" id="MobiDB-lite"/>
    </source>
</evidence>
<keyword evidence="3" id="KW-1185">Reference proteome</keyword>
<feature type="compositionally biased region" description="Basic and acidic residues" evidence="1">
    <location>
        <begin position="32"/>
        <end position="48"/>
    </location>
</feature>
<dbReference type="EMBL" id="LAVV01010307">
    <property type="protein sequence ID" value="KNZ49248.1"/>
    <property type="molecule type" value="Genomic_DNA"/>
</dbReference>
<dbReference type="AlphaFoldDB" id="A0A0L6UL37"/>
<feature type="region of interest" description="Disordered" evidence="1">
    <location>
        <begin position="1"/>
        <end position="52"/>
    </location>
</feature>
<dbReference type="VEuPathDB" id="FungiDB:VP01_5128g1"/>
<comment type="caution">
    <text evidence="2">The sequence shown here is derived from an EMBL/GenBank/DDBJ whole genome shotgun (WGS) entry which is preliminary data.</text>
</comment>
<evidence type="ECO:0000313" key="3">
    <source>
        <dbReference type="Proteomes" id="UP000037035"/>
    </source>
</evidence>
<organism evidence="2 3">
    <name type="scientific">Puccinia sorghi</name>
    <dbReference type="NCBI Taxonomy" id="27349"/>
    <lineage>
        <taxon>Eukaryota</taxon>
        <taxon>Fungi</taxon>
        <taxon>Dikarya</taxon>
        <taxon>Basidiomycota</taxon>
        <taxon>Pucciniomycotina</taxon>
        <taxon>Pucciniomycetes</taxon>
        <taxon>Pucciniales</taxon>
        <taxon>Pucciniaceae</taxon>
        <taxon>Puccinia</taxon>
    </lineage>
</organism>
<feature type="compositionally biased region" description="Basic and acidic residues" evidence="1">
    <location>
        <begin position="1"/>
        <end position="13"/>
    </location>
</feature>
<sequence>MLHFSLRDKDTPEKSQGPLEKSTNIKNPQDYQLDKPRKQGIRDKKNKQAEQATRQASFLFHGLNSFTFLSPEVKSDPVGLLYAKEFMLCSERS</sequence>
<accession>A0A0L6UL37</accession>
<name>A0A0L6UL37_9BASI</name>
<dbReference type="Proteomes" id="UP000037035">
    <property type="component" value="Unassembled WGS sequence"/>
</dbReference>
<evidence type="ECO:0000313" key="2">
    <source>
        <dbReference type="EMBL" id="KNZ49248.1"/>
    </source>
</evidence>